<sequence>MSPFTDFSGREVFPGTGTLGTGGAIPRNGANVNYDSPYAKGCANVHGSSDSSASAANGTSSDPAPCPFLKPVAICGIALRLPGGLESPQELWDFLLSKGDARSRVPKSRYNIDAYHSTSGRPGTITTQYGYFLDESVQLGSLDAHRFSMNQADLEFADPQQRRMLEVVREAFDDAGEVNFRSANIGCYMGSYGEDWLQIQTRDHQQTGINAADGYSDFMLSSRISYEMDLKGPCMTIRTACSAALVCLNEAFQAIQSGFCDGAIVGGSNLIMAPGMSAFMTEKGVLSPDGNCKTFSADANGYARAEAVTAVYIKPLDAAIRDGNPVRAVIRNVASNSDGKTQGITKPSMVSQAALIRKAYRDAGISYFSHTAFVECHGTGTPVGDPIEANAVADVFGDEGVYIGSVKPNLGHSEGASGLTSLIKAVLTLENRTIPPNIKFTKENPKIPFKDRKLTVPLEPTPWPPDRLDRVSVNSFGIGGSNAHAILESAQAYGLPQQAFTKSTLESEPQLLLFSAASSSSLQIMTGQFRQWVERNPNKMEELAYTLAMRKEHLPHRSFMVASLDKIPDVASSSRRIGNSTPKLVMVFTGQGAQWPRMGYELLMRQDFVFQSSIRNLDSYLGQFPDGPEWSIEGELLKMAEKSRVQNAELSQPLCTAIQIGLVDLFKSLSIKPYAVVGHSSGEVAAAYAAGVLSAKEAIIIAWQRGLAAKKQCHSGAMAAIGLSKAAAEKFLSPPHVVVACENSPRSITISGDADAVEATIRRINEQLPNTMARLLKVDKAYHSYHMAGVSDFYISALRKYVPSLFDKTSRLETTGTGLEDRVLFFSTVSGAKEPAQPSELRGTYWQENIESPVLFRSAINSVLGKISNVAFLEIGPHPALAGPVRQTAAETSEYSDLSIPYFGAMSRGNNCVESFLSSIGQLFELNIPFDCSRLVQHAISLPDLPHYPWDHAVSSWRESRISRDWRHRQFPAHPLLGIRQLESTTLEPSFRNMLSVEDVPWLRDHCIDGNIIFPCAGYIAMIGEGIRQIIASQDNKPAEKDSFVVRNMILNAALLLKEEKRMEIVTTFHPVRLTNSSNSNWWLWTIASHNGQIWTKHCSGEVTISSFEPQEAPVAVLLPRKVEHRKYYNVLSRSGIQYGPMFRRLSDIRTGTLEGVSTASLERYLCGDEEHYQLHPTIIDGCIQTGPVAATLGSIDDKNYGRVPTKVRRIVVHRVDLETGLRVDASASFVKGSGEVTATIQCIGDGKIVFQMEDAILSPLDTVGHADAGAELAVANDAEGTDTVPKALIKDLVTSRCTWAPHIDFVDAHSLVRPEIPRHIYTPMLDQMARLCFVITQRRLRFIRESGRLKKALPKHMDNYSNWIDAQVQKEPDISMTRLDDVAALDKIAVLRNQMKGTPVEACAAAMEIVLNHIDNIFAGSTDALEILLADNVLTRLYVATDACDRSKFIRHLSHSKPNLRILEIGAGTGASTASLLKNLILPVGHPLYSKYTFTDISAGFFAAAKERFKGYMNLEYRVLDISRDPEEQGFAENEKYDLIVATNVLHATSSLQATLRNVCKLLDRRDGRLLLQELDSNSKWPNYIFGILPGWWYGAEDGRVDEPYVSPERWERELEEAGFTGLDAITRDAEQPHHLNAIMIARMKPRVSSEKKVVLIQDDESLANVMAQRLVDRGYVVTRLRLGEPLPEQPRDVISLIDATRPIFEDIDSGRFAAFQRLIHELNSSNGGMLWVTHLCQVNCKDARYAQIIGTARTIRSELLVDLATCEVDNIWSSLSTIADVFDRFHVRYRVAYESNEGDALDLRPEYEYAIVNGTVRVGRMYPFSPKDELANPNVIAEDGASQEELRVVLDMTKTSRLNTLHWTDVSDAPRKALNPNEVEVKVFAAGLNFKDVLGALGVLPFPEMGLGVEGSGLISRVGVEVGDFQPGNRVMFLANCAFASHVITPAKLCERIPSRMSFEDAASMPAVFATAFACLLNIGQLKKGQSVLIHSAAGGVGLAAVQLAKMIGADIYATVGNDDKVDHLVQTLGLSRSHIFNSRNASFEKGLMRETKGRGVDLALNSLSGPLLHATWRCVAEFGKLVDIGKRDFLDGGKLDMDMFLGSRSYSCFYLDAEAAKRHDIVKDLLHGVVTHFELGLIGPLSPRKLMPISSIQDGFRYLQQGTHIGKIVFSVRQPDGSLNVDVSKAARKTIPKLKLDPSASYLLVGGLGGLGRSVARYLAQQGARSLLFLSRSAGSGAEDAEIVRELESMGVKVQLIRGSVVNEGDVLQAIQKASKLKGIIQVSMVLRDENFTRMSLEQWNQTVAPKVRGTWNLHNATINSGVKLDFFVLFSSMSGVTGQAGQANYAGANTFLDSFVQYRTGLQLACSALDIGIVQDAGLLSQDEALLERLNAANAHGITEAELLEALSWAILVPQSVRGPYMSTDDYTDKHTISLGLSPRVSIGNKDSRVFWRKDRRMAVYHNYSSKTDVGILANGGNEGLRSFLLRAKSDSAILKTDASAKMLANEIGKRLLRLLLKSADDLSTSVPLSQLGMDSLVGVEMRSWWRQAFGFDISLLELLGMTSLDELGKHAATGLLKLFGDGR</sequence>
<dbReference type="InterPro" id="IPR014031">
    <property type="entry name" value="Ketoacyl_synth_C"/>
</dbReference>
<keyword evidence="3" id="KW-0808">Transferase</keyword>
<dbReference type="Gene3D" id="1.10.1200.10">
    <property type="entry name" value="ACP-like"/>
    <property type="match status" value="1"/>
</dbReference>
<dbReference type="InterPro" id="IPR020807">
    <property type="entry name" value="PKS_DH"/>
</dbReference>
<dbReference type="InterPro" id="IPR049552">
    <property type="entry name" value="PKS_DH_N"/>
</dbReference>
<dbReference type="Pfam" id="PF21089">
    <property type="entry name" value="PKS_DH_N"/>
    <property type="match status" value="1"/>
</dbReference>
<dbReference type="InterPro" id="IPR011032">
    <property type="entry name" value="GroES-like_sf"/>
</dbReference>
<dbReference type="PROSITE" id="PS52019">
    <property type="entry name" value="PKS_MFAS_DH"/>
    <property type="match status" value="1"/>
</dbReference>
<dbReference type="GO" id="GO:0006633">
    <property type="term" value="P:fatty acid biosynthetic process"/>
    <property type="evidence" value="ECO:0007669"/>
    <property type="project" value="TreeGrafter"/>
</dbReference>
<gene>
    <name evidence="12" type="ORF">E4U42_004019</name>
</gene>
<feature type="region of interest" description="N-terminal hotdog fold" evidence="8">
    <location>
        <begin position="974"/>
        <end position="1110"/>
    </location>
</feature>
<feature type="active site" description="Proton acceptor; for dehydratase activity" evidence="8">
    <location>
        <position position="1006"/>
    </location>
</feature>
<dbReference type="InterPro" id="IPR036736">
    <property type="entry name" value="ACP-like_sf"/>
</dbReference>
<dbReference type="InterPro" id="IPR001227">
    <property type="entry name" value="Ac_transferase_dom_sf"/>
</dbReference>
<dbReference type="GO" id="GO:0016491">
    <property type="term" value="F:oxidoreductase activity"/>
    <property type="evidence" value="ECO:0007669"/>
    <property type="project" value="UniProtKB-KW"/>
</dbReference>
<keyword evidence="2" id="KW-0597">Phosphoprotein</keyword>
<accession>A0A8K0J8N2</accession>
<comment type="caution">
    <text evidence="12">The sequence shown here is derived from an EMBL/GenBank/DDBJ whole genome shotgun (WGS) entry which is preliminary data.</text>
</comment>
<dbReference type="InterPro" id="IPR013968">
    <property type="entry name" value="PKS_KR"/>
</dbReference>
<evidence type="ECO:0000256" key="4">
    <source>
        <dbReference type="ARBA" id="ARBA00022857"/>
    </source>
</evidence>
<dbReference type="SUPFAM" id="SSF51735">
    <property type="entry name" value="NAD(P)-binding Rossmann-fold domains"/>
    <property type="match status" value="2"/>
</dbReference>
<dbReference type="GO" id="GO:0004312">
    <property type="term" value="F:fatty acid synthase activity"/>
    <property type="evidence" value="ECO:0007669"/>
    <property type="project" value="TreeGrafter"/>
</dbReference>
<dbReference type="InterPro" id="IPR014043">
    <property type="entry name" value="Acyl_transferase_dom"/>
</dbReference>
<dbReference type="Pfam" id="PF00107">
    <property type="entry name" value="ADH_zinc_N"/>
    <property type="match status" value="1"/>
</dbReference>
<dbReference type="SMART" id="SM00826">
    <property type="entry name" value="PKS_DH"/>
    <property type="match status" value="1"/>
</dbReference>
<dbReference type="PANTHER" id="PTHR43775:SF28">
    <property type="entry name" value="SYNTHASE, PUTATIVE-RELATED"/>
    <property type="match status" value="1"/>
</dbReference>
<evidence type="ECO:0000256" key="1">
    <source>
        <dbReference type="ARBA" id="ARBA00022450"/>
    </source>
</evidence>
<dbReference type="Gene3D" id="3.90.180.10">
    <property type="entry name" value="Medium-chain alcohol dehydrogenases, catalytic domain"/>
    <property type="match status" value="1"/>
</dbReference>
<evidence type="ECO:0000256" key="6">
    <source>
        <dbReference type="ARBA" id="ARBA00023268"/>
    </source>
</evidence>
<feature type="active site" description="Proton donor; for dehydratase activity" evidence="8">
    <location>
        <position position="1181"/>
    </location>
</feature>
<dbReference type="OrthoDB" id="329835at2759"/>
<dbReference type="SUPFAM" id="SSF50129">
    <property type="entry name" value="GroES-like"/>
    <property type="match status" value="1"/>
</dbReference>
<evidence type="ECO:0000259" key="9">
    <source>
        <dbReference type="PROSITE" id="PS50075"/>
    </source>
</evidence>
<proteinExistence type="predicted"/>
<dbReference type="InterPro" id="IPR057326">
    <property type="entry name" value="KR_dom"/>
</dbReference>
<keyword evidence="7" id="KW-0012">Acyltransferase</keyword>
<dbReference type="Pfam" id="PF08240">
    <property type="entry name" value="ADH_N"/>
    <property type="match status" value="1"/>
</dbReference>
<dbReference type="Gene3D" id="3.40.50.720">
    <property type="entry name" value="NAD(P)-binding Rossmann-like Domain"/>
    <property type="match status" value="2"/>
</dbReference>
<keyword evidence="5" id="KW-0560">Oxidoreductase</keyword>
<evidence type="ECO:0000256" key="3">
    <source>
        <dbReference type="ARBA" id="ARBA00022679"/>
    </source>
</evidence>
<dbReference type="InterPro" id="IPR020841">
    <property type="entry name" value="PKS_Beta-ketoAc_synthase_dom"/>
</dbReference>
<dbReference type="PROSITE" id="PS01162">
    <property type="entry name" value="QOR_ZETA_CRYSTAL"/>
    <property type="match status" value="1"/>
</dbReference>
<dbReference type="InterPro" id="IPR013149">
    <property type="entry name" value="ADH-like_C"/>
</dbReference>
<dbReference type="Gene3D" id="3.40.366.10">
    <property type="entry name" value="Malonyl-Coenzyme A Acyl Carrier Protein, domain 2"/>
    <property type="match status" value="1"/>
</dbReference>
<evidence type="ECO:0000256" key="2">
    <source>
        <dbReference type="ARBA" id="ARBA00022553"/>
    </source>
</evidence>
<dbReference type="InterPro" id="IPR009081">
    <property type="entry name" value="PP-bd_ACP"/>
</dbReference>
<dbReference type="Pfam" id="PF16197">
    <property type="entry name" value="KAsynt_C_assoc"/>
    <property type="match status" value="1"/>
</dbReference>
<dbReference type="SMART" id="SM00825">
    <property type="entry name" value="PKS_KS"/>
    <property type="match status" value="1"/>
</dbReference>
<dbReference type="SMART" id="SM00829">
    <property type="entry name" value="PKS_ER"/>
    <property type="match status" value="1"/>
</dbReference>
<dbReference type="InterPro" id="IPR016039">
    <property type="entry name" value="Thiolase-like"/>
</dbReference>
<dbReference type="Proteomes" id="UP000811619">
    <property type="component" value="Unassembled WGS sequence"/>
</dbReference>
<dbReference type="PANTHER" id="PTHR43775">
    <property type="entry name" value="FATTY ACID SYNTHASE"/>
    <property type="match status" value="1"/>
</dbReference>
<dbReference type="SMART" id="SM00823">
    <property type="entry name" value="PKS_PP"/>
    <property type="match status" value="1"/>
</dbReference>
<evidence type="ECO:0000313" key="13">
    <source>
        <dbReference type="Proteomes" id="UP000811619"/>
    </source>
</evidence>
<evidence type="ECO:0000256" key="5">
    <source>
        <dbReference type="ARBA" id="ARBA00023002"/>
    </source>
</evidence>
<evidence type="ECO:0000256" key="8">
    <source>
        <dbReference type="PROSITE-ProRule" id="PRU01363"/>
    </source>
</evidence>
<keyword evidence="13" id="KW-1185">Reference proteome</keyword>
<feature type="domain" description="Ketosynthase family 3 (KS3)" evidence="10">
    <location>
        <begin position="69"/>
        <end position="489"/>
    </location>
</feature>
<dbReference type="SUPFAM" id="SSF55048">
    <property type="entry name" value="Probable ACP-binding domain of malonyl-CoA ACP transacylase"/>
    <property type="match status" value="1"/>
</dbReference>
<dbReference type="GO" id="GO:0031177">
    <property type="term" value="F:phosphopantetheine binding"/>
    <property type="evidence" value="ECO:0007669"/>
    <property type="project" value="InterPro"/>
</dbReference>
<dbReference type="InterPro" id="IPR002364">
    <property type="entry name" value="Quin_OxRdtase/zeta-crystal_CS"/>
</dbReference>
<keyword evidence="4" id="KW-0521">NADP</keyword>
<feature type="region of interest" description="C-terminal hotdog fold" evidence="8">
    <location>
        <begin position="1120"/>
        <end position="1267"/>
    </location>
</feature>
<evidence type="ECO:0000259" key="11">
    <source>
        <dbReference type="PROSITE" id="PS52019"/>
    </source>
</evidence>
<organism evidence="12 13">
    <name type="scientific">Claviceps africana</name>
    <dbReference type="NCBI Taxonomy" id="83212"/>
    <lineage>
        <taxon>Eukaryota</taxon>
        <taxon>Fungi</taxon>
        <taxon>Dikarya</taxon>
        <taxon>Ascomycota</taxon>
        <taxon>Pezizomycotina</taxon>
        <taxon>Sordariomycetes</taxon>
        <taxon>Hypocreomycetidae</taxon>
        <taxon>Hypocreales</taxon>
        <taxon>Clavicipitaceae</taxon>
        <taxon>Claviceps</taxon>
    </lineage>
</organism>
<dbReference type="InterPro" id="IPR020843">
    <property type="entry name" value="ER"/>
</dbReference>
<dbReference type="Gene3D" id="3.40.47.10">
    <property type="match status" value="1"/>
</dbReference>
<dbReference type="Pfam" id="PF08659">
    <property type="entry name" value="KR"/>
    <property type="match status" value="1"/>
</dbReference>
<dbReference type="Pfam" id="PF00698">
    <property type="entry name" value="Acyl_transf_1"/>
    <property type="match status" value="1"/>
</dbReference>
<dbReference type="InterPro" id="IPR049551">
    <property type="entry name" value="PKS_DH_C"/>
</dbReference>
<evidence type="ECO:0000259" key="10">
    <source>
        <dbReference type="PROSITE" id="PS52004"/>
    </source>
</evidence>
<dbReference type="InterPro" id="IPR013154">
    <property type="entry name" value="ADH-like_N"/>
</dbReference>
<dbReference type="CDD" id="cd02440">
    <property type="entry name" value="AdoMet_MTases"/>
    <property type="match status" value="1"/>
</dbReference>
<dbReference type="Pfam" id="PF14765">
    <property type="entry name" value="PS-DH"/>
    <property type="match status" value="1"/>
</dbReference>
<name>A0A8K0J8N2_9HYPO</name>
<dbReference type="InterPro" id="IPR032821">
    <property type="entry name" value="PKS_assoc"/>
</dbReference>
<reference evidence="12" key="1">
    <citation type="journal article" date="2020" name="bioRxiv">
        <title>Whole genome comparisons of ergot fungi reveals the divergence and evolution of species within the genus Claviceps are the result of varying mechanisms driving genome evolution and host range expansion.</title>
        <authorList>
            <person name="Wyka S.A."/>
            <person name="Mondo S.J."/>
            <person name="Liu M."/>
            <person name="Dettman J."/>
            <person name="Nalam V."/>
            <person name="Broders K.D."/>
        </authorList>
    </citation>
    <scope>NUCLEOTIDE SEQUENCE</scope>
    <source>
        <strain evidence="12">CCC 489</strain>
    </source>
</reference>
<keyword evidence="1" id="KW-0596">Phosphopantetheine</keyword>
<dbReference type="GO" id="GO:0044550">
    <property type="term" value="P:secondary metabolite biosynthetic process"/>
    <property type="evidence" value="ECO:0007669"/>
    <property type="project" value="TreeGrafter"/>
</dbReference>
<dbReference type="SUPFAM" id="SSF53335">
    <property type="entry name" value="S-adenosyl-L-methionine-dependent methyltransferases"/>
    <property type="match status" value="1"/>
</dbReference>
<evidence type="ECO:0000256" key="7">
    <source>
        <dbReference type="ARBA" id="ARBA00023315"/>
    </source>
</evidence>
<feature type="domain" description="Carrier" evidence="9">
    <location>
        <begin position="2503"/>
        <end position="2580"/>
    </location>
</feature>
<dbReference type="EMBL" id="SRPY01000343">
    <property type="protein sequence ID" value="KAG5925731.1"/>
    <property type="molecule type" value="Genomic_DNA"/>
</dbReference>
<dbReference type="Pfam" id="PF00109">
    <property type="entry name" value="ketoacyl-synt"/>
    <property type="match status" value="1"/>
</dbReference>
<dbReference type="Gene3D" id="3.40.50.150">
    <property type="entry name" value="Vaccinia Virus protein VP39"/>
    <property type="match status" value="1"/>
</dbReference>
<evidence type="ECO:0000313" key="12">
    <source>
        <dbReference type="EMBL" id="KAG5925731.1"/>
    </source>
</evidence>
<dbReference type="InterPro" id="IPR013217">
    <property type="entry name" value="Methyltransf_12"/>
</dbReference>
<dbReference type="PROSITE" id="PS50075">
    <property type="entry name" value="CARRIER"/>
    <property type="match status" value="1"/>
</dbReference>
<dbReference type="InterPro" id="IPR049900">
    <property type="entry name" value="PKS_mFAS_DH"/>
</dbReference>
<dbReference type="InterPro" id="IPR014030">
    <property type="entry name" value="Ketoacyl_synth_N"/>
</dbReference>
<dbReference type="GO" id="GO:0008270">
    <property type="term" value="F:zinc ion binding"/>
    <property type="evidence" value="ECO:0007669"/>
    <property type="project" value="InterPro"/>
</dbReference>
<dbReference type="Gene3D" id="3.10.129.110">
    <property type="entry name" value="Polyketide synthase dehydratase"/>
    <property type="match status" value="1"/>
</dbReference>
<dbReference type="InterPro" id="IPR016036">
    <property type="entry name" value="Malonyl_transacylase_ACP-bd"/>
</dbReference>
<dbReference type="Pfam" id="PF02801">
    <property type="entry name" value="Ketoacyl-synt_C"/>
    <property type="match status" value="1"/>
</dbReference>
<protein>
    <submittedName>
        <fullName evidence="12">Type I Iterative PKS</fullName>
    </submittedName>
</protein>
<dbReference type="CDD" id="cd05195">
    <property type="entry name" value="enoyl_red"/>
    <property type="match status" value="1"/>
</dbReference>
<dbReference type="InterPro" id="IPR042104">
    <property type="entry name" value="PKS_dehydratase_sf"/>
</dbReference>
<dbReference type="InterPro" id="IPR016035">
    <property type="entry name" value="Acyl_Trfase/lysoPLipase"/>
</dbReference>
<dbReference type="SMART" id="SM00827">
    <property type="entry name" value="PKS_AT"/>
    <property type="match status" value="1"/>
</dbReference>
<dbReference type="InterPro" id="IPR020806">
    <property type="entry name" value="PKS_PP-bd"/>
</dbReference>
<keyword evidence="6" id="KW-0511">Multifunctional enzyme</keyword>
<dbReference type="CDD" id="cd00833">
    <property type="entry name" value="PKS"/>
    <property type="match status" value="1"/>
</dbReference>
<dbReference type="SUPFAM" id="SSF52151">
    <property type="entry name" value="FabD/lysophospholipase-like"/>
    <property type="match status" value="1"/>
</dbReference>
<dbReference type="SUPFAM" id="SSF53901">
    <property type="entry name" value="Thiolase-like"/>
    <property type="match status" value="1"/>
</dbReference>
<dbReference type="SMART" id="SM00822">
    <property type="entry name" value="PKS_KR"/>
    <property type="match status" value="1"/>
</dbReference>
<dbReference type="InterPro" id="IPR036291">
    <property type="entry name" value="NAD(P)-bd_dom_sf"/>
</dbReference>
<dbReference type="InterPro" id="IPR050091">
    <property type="entry name" value="PKS_NRPS_Biosynth_Enz"/>
</dbReference>
<dbReference type="InterPro" id="IPR029063">
    <property type="entry name" value="SAM-dependent_MTases_sf"/>
</dbReference>
<dbReference type="Pfam" id="PF08242">
    <property type="entry name" value="Methyltransf_12"/>
    <property type="match status" value="1"/>
</dbReference>
<dbReference type="SUPFAM" id="SSF47336">
    <property type="entry name" value="ACP-like"/>
    <property type="match status" value="1"/>
</dbReference>
<dbReference type="PROSITE" id="PS52004">
    <property type="entry name" value="KS3_2"/>
    <property type="match status" value="1"/>
</dbReference>
<dbReference type="Pfam" id="PF00550">
    <property type="entry name" value="PP-binding"/>
    <property type="match status" value="1"/>
</dbReference>
<feature type="domain" description="PKS/mFAS DH" evidence="11">
    <location>
        <begin position="974"/>
        <end position="1267"/>
    </location>
</feature>